<comment type="caution">
    <text evidence="2">The sequence shown here is derived from an EMBL/GenBank/DDBJ whole genome shotgun (WGS) entry which is preliminary data.</text>
</comment>
<accession>A0A7Y9LGN8</accession>
<keyword evidence="1" id="KW-0472">Membrane</keyword>
<organism evidence="2 3">
    <name type="scientific">Microlunatus parietis</name>
    <dbReference type="NCBI Taxonomy" id="682979"/>
    <lineage>
        <taxon>Bacteria</taxon>
        <taxon>Bacillati</taxon>
        <taxon>Actinomycetota</taxon>
        <taxon>Actinomycetes</taxon>
        <taxon>Propionibacteriales</taxon>
        <taxon>Propionibacteriaceae</taxon>
        <taxon>Microlunatus</taxon>
    </lineage>
</organism>
<reference evidence="2 3" key="1">
    <citation type="submission" date="2020-07" db="EMBL/GenBank/DDBJ databases">
        <title>Sequencing the genomes of 1000 actinobacteria strains.</title>
        <authorList>
            <person name="Klenk H.-P."/>
        </authorList>
    </citation>
    <scope>NUCLEOTIDE SEQUENCE [LARGE SCALE GENOMIC DNA]</scope>
    <source>
        <strain evidence="2 3">DSM 22083</strain>
    </source>
</reference>
<gene>
    <name evidence="2" type="ORF">BKA15_006750</name>
</gene>
<evidence type="ECO:0000256" key="1">
    <source>
        <dbReference type="SAM" id="Phobius"/>
    </source>
</evidence>
<name>A0A7Y9LGN8_9ACTN</name>
<protein>
    <submittedName>
        <fullName evidence="2">Uncharacterized protein</fullName>
    </submittedName>
</protein>
<dbReference type="Proteomes" id="UP000569914">
    <property type="component" value="Unassembled WGS sequence"/>
</dbReference>
<evidence type="ECO:0000313" key="3">
    <source>
        <dbReference type="Proteomes" id="UP000569914"/>
    </source>
</evidence>
<feature type="transmembrane region" description="Helical" evidence="1">
    <location>
        <begin position="20"/>
        <end position="40"/>
    </location>
</feature>
<keyword evidence="1" id="KW-1133">Transmembrane helix</keyword>
<proteinExistence type="predicted"/>
<keyword evidence="3" id="KW-1185">Reference proteome</keyword>
<sequence>MHLLPLDVAPEPATQVGPVVIIVVLAVIAAVVAVLLIRYLRR</sequence>
<dbReference type="EMBL" id="JACCBU010000001">
    <property type="protein sequence ID" value="NYE75421.1"/>
    <property type="molecule type" value="Genomic_DNA"/>
</dbReference>
<keyword evidence="1" id="KW-0812">Transmembrane</keyword>
<dbReference type="AlphaFoldDB" id="A0A7Y9LGN8"/>
<dbReference type="RefSeq" id="WP_281385343.1">
    <property type="nucleotide sequence ID" value="NZ_JACCBU010000001.1"/>
</dbReference>
<evidence type="ECO:0000313" key="2">
    <source>
        <dbReference type="EMBL" id="NYE75421.1"/>
    </source>
</evidence>